<evidence type="ECO:0000256" key="4">
    <source>
        <dbReference type="ARBA" id="ARBA00022519"/>
    </source>
</evidence>
<evidence type="ECO:0000256" key="10">
    <source>
        <dbReference type="ARBA" id="ARBA00023192"/>
    </source>
</evidence>
<evidence type="ECO:0000256" key="2">
    <source>
        <dbReference type="ARBA" id="ARBA00022448"/>
    </source>
</evidence>
<dbReference type="HAMAP" id="MF_00468">
    <property type="entry name" value="CysZ"/>
    <property type="match status" value="1"/>
</dbReference>
<evidence type="ECO:0000256" key="8">
    <source>
        <dbReference type="ARBA" id="ARBA00023032"/>
    </source>
</evidence>
<comment type="function">
    <text evidence="11">High affinity, high specificity proton-dependent sulfate transporter, which mediates sulfate uptake. Provides the sulfur source for the cysteine synthesis pathway.</text>
</comment>
<keyword evidence="5 11" id="KW-0028">Amino-acid biosynthesis</keyword>
<name>A0A7Z2YCW8_9VIBR</name>
<evidence type="ECO:0000256" key="6">
    <source>
        <dbReference type="ARBA" id="ARBA00022692"/>
    </source>
</evidence>
<keyword evidence="6 11" id="KW-0812">Transmembrane</keyword>
<evidence type="ECO:0000256" key="11">
    <source>
        <dbReference type="HAMAP-Rule" id="MF_00468"/>
    </source>
</evidence>
<feature type="transmembrane region" description="Helical" evidence="11">
    <location>
        <begin position="29"/>
        <end position="49"/>
    </location>
</feature>
<evidence type="ECO:0000313" key="13">
    <source>
        <dbReference type="Proteomes" id="UP000464262"/>
    </source>
</evidence>
<dbReference type="GO" id="GO:0005886">
    <property type="term" value="C:plasma membrane"/>
    <property type="evidence" value="ECO:0007669"/>
    <property type="project" value="UniProtKB-SubCell"/>
</dbReference>
<keyword evidence="2 11" id="KW-0813">Transport</keyword>
<sequence length="247" mass="27806">MTTWAKPRSGFGYFFHGLQLAFSPGIRRFVLLPLLANVILVGGALWYLFSHLDGWINSMLGQLPEFLSWLSYVLWPLLVITIIGTFSYFFSTLANFIAAPFNGLLAEKVEVYLIGEAINEDGLMAVVKDVPRIMAREWRKLVYILPKAIGLFILLLIPALGQTLGPILWFVFSAWILAVQYCDYPFDNHKVPFNTMRAELKSHQGKAYSFGAVVSLFTAIPILNLFVMPIAICGATSMWVNEFKSNI</sequence>
<feature type="transmembrane region" description="Helical" evidence="11">
    <location>
        <begin position="167"/>
        <end position="186"/>
    </location>
</feature>
<dbReference type="InterPro" id="IPR059112">
    <property type="entry name" value="CysZ/EI24"/>
</dbReference>
<keyword evidence="7 11" id="KW-1133">Transmembrane helix</keyword>
<evidence type="ECO:0000256" key="5">
    <source>
        <dbReference type="ARBA" id="ARBA00022605"/>
    </source>
</evidence>
<dbReference type="GO" id="GO:0000103">
    <property type="term" value="P:sulfate assimilation"/>
    <property type="evidence" value="ECO:0007669"/>
    <property type="project" value="InterPro"/>
</dbReference>
<evidence type="ECO:0000256" key="9">
    <source>
        <dbReference type="ARBA" id="ARBA00023136"/>
    </source>
</evidence>
<dbReference type="Pfam" id="PF07264">
    <property type="entry name" value="EI24"/>
    <property type="match status" value="1"/>
</dbReference>
<dbReference type="PANTHER" id="PTHR37468:SF1">
    <property type="entry name" value="SULFATE TRANSPORTER CYSZ"/>
    <property type="match status" value="1"/>
</dbReference>
<evidence type="ECO:0000256" key="1">
    <source>
        <dbReference type="ARBA" id="ARBA00004141"/>
    </source>
</evidence>
<dbReference type="InterPro" id="IPR050480">
    <property type="entry name" value="CysZ-like"/>
</dbReference>
<dbReference type="PANTHER" id="PTHR37468">
    <property type="entry name" value="SULFATE TRANSPORTER CYSZ"/>
    <property type="match status" value="1"/>
</dbReference>
<evidence type="ECO:0000313" key="12">
    <source>
        <dbReference type="EMBL" id="QIA62732.1"/>
    </source>
</evidence>
<keyword evidence="10 11" id="KW-0198">Cysteine biosynthesis</keyword>
<keyword evidence="8 11" id="KW-0764">Sulfate transport</keyword>
<dbReference type="NCBIfam" id="NF003433">
    <property type="entry name" value="PRK04949.1"/>
    <property type="match status" value="1"/>
</dbReference>
<dbReference type="GO" id="GO:0019344">
    <property type="term" value="P:cysteine biosynthetic process"/>
    <property type="evidence" value="ECO:0007669"/>
    <property type="project" value="UniProtKB-UniRule"/>
</dbReference>
<accession>A0A7Z2YCW8</accession>
<feature type="transmembrane region" description="Helical" evidence="11">
    <location>
        <begin position="69"/>
        <end position="90"/>
    </location>
</feature>
<dbReference type="GO" id="GO:0009675">
    <property type="term" value="F:high-affinity sulfate:proton symporter activity"/>
    <property type="evidence" value="ECO:0007669"/>
    <property type="project" value="TreeGrafter"/>
</dbReference>
<dbReference type="AlphaFoldDB" id="A0A7Z2YCW8"/>
<reference evidence="12 13" key="1">
    <citation type="submission" date="2020-01" db="EMBL/GenBank/DDBJ databases">
        <title>Whole genome and functional gene identification of agarase of Vibrio HN897.</title>
        <authorList>
            <person name="Liu Y."/>
            <person name="Zhao Z."/>
        </authorList>
    </citation>
    <scope>NUCLEOTIDE SEQUENCE [LARGE SCALE GENOMIC DNA]</scope>
    <source>
        <strain evidence="12 13">HN897</strain>
    </source>
</reference>
<proteinExistence type="inferred from homology"/>
<feature type="transmembrane region" description="Helical" evidence="11">
    <location>
        <begin position="207"/>
        <end position="240"/>
    </location>
</feature>
<comment type="subcellular location">
    <subcellularLocation>
        <location evidence="11">Cell inner membrane</location>
        <topology evidence="11">Multi-pass membrane protein</topology>
    </subcellularLocation>
    <subcellularLocation>
        <location evidence="1">Membrane</location>
        <topology evidence="1">Multi-pass membrane protein</topology>
    </subcellularLocation>
</comment>
<dbReference type="Proteomes" id="UP000464262">
    <property type="component" value="Chromosome 1"/>
</dbReference>
<gene>
    <name evidence="11 12" type="primary">cysZ</name>
    <name evidence="12" type="ORF">GT360_04045</name>
</gene>
<dbReference type="RefSeq" id="WP_164647627.1">
    <property type="nucleotide sequence ID" value="NZ_CP047475.1"/>
</dbReference>
<dbReference type="EMBL" id="CP047475">
    <property type="protein sequence ID" value="QIA62732.1"/>
    <property type="molecule type" value="Genomic_DNA"/>
</dbReference>
<keyword evidence="13" id="KW-1185">Reference proteome</keyword>
<evidence type="ECO:0000256" key="7">
    <source>
        <dbReference type="ARBA" id="ARBA00022989"/>
    </source>
</evidence>
<comment type="similarity">
    <text evidence="11">Belongs to the CysZ family.</text>
</comment>
<organism evidence="12 13">
    <name type="scientific">Vibrio astriarenae</name>
    <dbReference type="NCBI Taxonomy" id="1481923"/>
    <lineage>
        <taxon>Bacteria</taxon>
        <taxon>Pseudomonadati</taxon>
        <taxon>Pseudomonadota</taxon>
        <taxon>Gammaproteobacteria</taxon>
        <taxon>Vibrionales</taxon>
        <taxon>Vibrionaceae</taxon>
        <taxon>Vibrio</taxon>
    </lineage>
</organism>
<keyword evidence="9 11" id="KW-0472">Membrane</keyword>
<dbReference type="KEGG" id="vas:GT360_04045"/>
<evidence type="ECO:0000256" key="3">
    <source>
        <dbReference type="ARBA" id="ARBA00022475"/>
    </source>
</evidence>
<keyword evidence="3 11" id="KW-1003">Cell membrane</keyword>
<protein>
    <recommendedName>
        <fullName evidence="11">Sulfate transporter CysZ</fullName>
    </recommendedName>
</protein>
<keyword evidence="4 11" id="KW-0997">Cell inner membrane</keyword>
<feature type="transmembrane region" description="Helical" evidence="11">
    <location>
        <begin position="141"/>
        <end position="161"/>
    </location>
</feature>
<dbReference type="InterPro" id="IPR022985">
    <property type="entry name" value="Sulfate_CysZ"/>
</dbReference>